<dbReference type="AlphaFoldDB" id="A0A1J4QEE5"/>
<dbReference type="InterPro" id="IPR053930">
    <property type="entry name" value="RapZ-like_N"/>
</dbReference>
<evidence type="ECO:0000256" key="3">
    <source>
        <dbReference type="ARBA" id="ARBA00023134"/>
    </source>
</evidence>
<evidence type="ECO:0000259" key="6">
    <source>
        <dbReference type="Pfam" id="PF22740"/>
    </source>
</evidence>
<name>A0A1J4QEE5_9GAMM</name>
<dbReference type="SUPFAM" id="SSF52540">
    <property type="entry name" value="P-loop containing nucleoside triphosphate hydrolases"/>
    <property type="match status" value="1"/>
</dbReference>
<evidence type="ECO:0000256" key="2">
    <source>
        <dbReference type="ARBA" id="ARBA00022840"/>
    </source>
</evidence>
<feature type="binding site" evidence="4">
    <location>
        <begin position="8"/>
        <end position="15"/>
    </location>
    <ligand>
        <name>ATP</name>
        <dbReference type="ChEBI" id="CHEBI:30616"/>
    </ligand>
</feature>
<evidence type="ECO:0000259" key="5">
    <source>
        <dbReference type="Pfam" id="PF03668"/>
    </source>
</evidence>
<organism evidence="7 8">
    <name type="scientific">Oceanisphaera psychrotolerans</name>
    <dbReference type="NCBI Taxonomy" id="1414654"/>
    <lineage>
        <taxon>Bacteria</taxon>
        <taxon>Pseudomonadati</taxon>
        <taxon>Pseudomonadota</taxon>
        <taxon>Gammaproteobacteria</taxon>
        <taxon>Aeromonadales</taxon>
        <taxon>Aeromonadaceae</taxon>
        <taxon>Oceanisphaera</taxon>
    </lineage>
</organism>
<evidence type="ECO:0000313" key="8">
    <source>
        <dbReference type="Proteomes" id="UP000243073"/>
    </source>
</evidence>
<dbReference type="PIRSF" id="PIRSF005052">
    <property type="entry name" value="P-loopkin"/>
    <property type="match status" value="1"/>
</dbReference>
<dbReference type="GO" id="GO:0005525">
    <property type="term" value="F:GTP binding"/>
    <property type="evidence" value="ECO:0007669"/>
    <property type="project" value="UniProtKB-UniRule"/>
</dbReference>
<sequence length="288" mass="32609">MQLVIVSGRSGSGKTVALRVLEDLGYYCVDNLPVALLPDLVQMRRHTPGEVAVSIDVRNLPDNADKLEACLNEVRAMEDVSLSSIFIDAGNAALIRRFGDTRRLHPLSRLSLTLDEAIHQETHLLSPLSAAADLRIDTSDLSIHDLSEIIRERILGKKERELNWVFESFGYKYGVSQDADFMFDARFLPNPHWIAELRPFTGKDEPVASYLSGQPEVTKYLWQIENLLVTWMPHLERNNRSYVTVAIGCTGGQHRSVYLAEQLACSFRKMGKSVQLRHRTLEKRHAEN</sequence>
<dbReference type="HAMAP" id="MF_00636">
    <property type="entry name" value="RapZ_like"/>
    <property type="match status" value="1"/>
</dbReference>
<dbReference type="InterPro" id="IPR027417">
    <property type="entry name" value="P-loop_NTPase"/>
</dbReference>
<feature type="binding site" evidence="4">
    <location>
        <begin position="56"/>
        <end position="59"/>
    </location>
    <ligand>
        <name>GTP</name>
        <dbReference type="ChEBI" id="CHEBI:37565"/>
    </ligand>
</feature>
<keyword evidence="1 4" id="KW-0547">Nucleotide-binding</keyword>
<accession>A0A1J4QEE5</accession>
<dbReference type="PANTHER" id="PTHR30448">
    <property type="entry name" value="RNASE ADAPTER PROTEIN RAPZ"/>
    <property type="match status" value="1"/>
</dbReference>
<protein>
    <submittedName>
        <fullName evidence="7">RNase adaptor protein RapZ</fullName>
    </submittedName>
</protein>
<keyword evidence="8" id="KW-1185">Reference proteome</keyword>
<dbReference type="PANTHER" id="PTHR30448:SF0">
    <property type="entry name" value="RNASE ADAPTER PROTEIN RAPZ"/>
    <property type="match status" value="1"/>
</dbReference>
<dbReference type="Pfam" id="PF03668">
    <property type="entry name" value="RapZ-like_N"/>
    <property type="match status" value="1"/>
</dbReference>
<dbReference type="RefSeq" id="WP_071472490.1">
    <property type="nucleotide sequence ID" value="NZ_MDKE01000017.1"/>
</dbReference>
<comment type="caution">
    <text evidence="7">The sequence shown here is derived from an EMBL/GenBank/DDBJ whole genome shotgun (WGS) entry which is preliminary data.</text>
</comment>
<evidence type="ECO:0000313" key="7">
    <source>
        <dbReference type="EMBL" id="OIN10252.1"/>
    </source>
</evidence>
<keyword evidence="2 4" id="KW-0067">ATP-binding</keyword>
<proteinExistence type="inferred from homology"/>
<evidence type="ECO:0000256" key="1">
    <source>
        <dbReference type="ARBA" id="ARBA00022741"/>
    </source>
</evidence>
<dbReference type="InterPro" id="IPR005337">
    <property type="entry name" value="RapZ-like"/>
</dbReference>
<keyword evidence="3 4" id="KW-0342">GTP-binding</keyword>
<feature type="domain" description="RapZ C-terminal" evidence="6">
    <location>
        <begin position="165"/>
        <end position="281"/>
    </location>
</feature>
<evidence type="ECO:0000256" key="4">
    <source>
        <dbReference type="HAMAP-Rule" id="MF_00636"/>
    </source>
</evidence>
<dbReference type="InterPro" id="IPR053931">
    <property type="entry name" value="RapZ_C"/>
</dbReference>
<dbReference type="Pfam" id="PF22740">
    <property type="entry name" value="PapZ_C"/>
    <property type="match status" value="1"/>
</dbReference>
<dbReference type="NCBIfam" id="NF003828">
    <property type="entry name" value="PRK05416.1"/>
    <property type="match status" value="1"/>
</dbReference>
<reference evidence="7 8" key="1">
    <citation type="submission" date="2016-07" db="EMBL/GenBank/DDBJ databases">
        <title>Draft Genome Sequence of Oceanisphaera psychrotolerans, isolated from coastal sediment samples.</title>
        <authorList>
            <person name="Zhuo S."/>
            <person name="Ruan Z."/>
        </authorList>
    </citation>
    <scope>NUCLEOTIDE SEQUENCE [LARGE SCALE GENOMIC DNA]</scope>
    <source>
        <strain evidence="7 8">LAM-WHM-ZC</strain>
    </source>
</reference>
<gene>
    <name evidence="7" type="ORF">BFR47_13390</name>
</gene>
<dbReference type="EMBL" id="MDKE01000017">
    <property type="protein sequence ID" value="OIN10252.1"/>
    <property type="molecule type" value="Genomic_DNA"/>
</dbReference>
<feature type="domain" description="RapZ-like N-terminal" evidence="5">
    <location>
        <begin position="1"/>
        <end position="157"/>
    </location>
</feature>
<dbReference type="OrthoDB" id="9784461at2"/>
<dbReference type="Proteomes" id="UP000243073">
    <property type="component" value="Unassembled WGS sequence"/>
</dbReference>
<dbReference type="STRING" id="1414654.BFR47_13390"/>
<dbReference type="GO" id="GO:0005524">
    <property type="term" value="F:ATP binding"/>
    <property type="evidence" value="ECO:0007669"/>
    <property type="project" value="UniProtKB-UniRule"/>
</dbReference>